<evidence type="ECO:0000256" key="7">
    <source>
        <dbReference type="ARBA" id="ARBA00023004"/>
    </source>
</evidence>
<dbReference type="InterPro" id="IPR002372">
    <property type="entry name" value="PQQ_rpt_dom"/>
</dbReference>
<dbReference type="SUPFAM" id="SSF50998">
    <property type="entry name" value="Quinoprotein alcohol dehydrogenase-like"/>
    <property type="match status" value="1"/>
</dbReference>
<dbReference type="GO" id="GO:0009055">
    <property type="term" value="F:electron transfer activity"/>
    <property type="evidence" value="ECO:0007669"/>
    <property type="project" value="InterPro"/>
</dbReference>
<keyword evidence="5" id="KW-0732">Signal</keyword>
<dbReference type="Proteomes" id="UP000465810">
    <property type="component" value="Unassembled WGS sequence"/>
</dbReference>
<evidence type="ECO:0000256" key="2">
    <source>
        <dbReference type="ARBA" id="ARBA00008156"/>
    </source>
</evidence>
<comment type="similarity">
    <text evidence="2">Belongs to the bacterial PQQ dehydrogenase family.</text>
</comment>
<dbReference type="InterPro" id="IPR036909">
    <property type="entry name" value="Cyt_c-like_dom_sf"/>
</dbReference>
<dbReference type="GO" id="GO:0046872">
    <property type="term" value="F:metal ion binding"/>
    <property type="evidence" value="ECO:0007669"/>
    <property type="project" value="UniProtKB-KW"/>
</dbReference>
<evidence type="ECO:0000256" key="5">
    <source>
        <dbReference type="ARBA" id="ARBA00022729"/>
    </source>
</evidence>
<dbReference type="SUPFAM" id="SSF46626">
    <property type="entry name" value="Cytochrome c"/>
    <property type="match status" value="1"/>
</dbReference>
<feature type="domain" description="Cytochrome c" evidence="9">
    <location>
        <begin position="597"/>
        <end position="676"/>
    </location>
</feature>
<evidence type="ECO:0000256" key="3">
    <source>
        <dbReference type="ARBA" id="ARBA00022617"/>
    </source>
</evidence>
<evidence type="ECO:0000259" key="9">
    <source>
        <dbReference type="PROSITE" id="PS51007"/>
    </source>
</evidence>
<dbReference type="EMBL" id="WVTD01000029">
    <property type="protein sequence ID" value="MYM00134.1"/>
    <property type="molecule type" value="Genomic_DNA"/>
</dbReference>
<dbReference type="InterPro" id="IPR018391">
    <property type="entry name" value="PQQ_b-propeller_rpt"/>
</dbReference>
<evidence type="ECO:0000256" key="6">
    <source>
        <dbReference type="ARBA" id="ARBA00023002"/>
    </source>
</evidence>
<accession>A0A7X4KA65</accession>
<reference evidence="10 11" key="1">
    <citation type="submission" date="2019-12" db="EMBL/GenBank/DDBJ databases">
        <authorList>
            <person name="Feng G."/>
            <person name="Zhu H."/>
        </authorList>
    </citation>
    <scope>NUCLEOTIDE SEQUENCE [LARGE SCALE GENOMIC DNA]</scope>
    <source>
        <strain evidence="10 11">FGD1</strain>
    </source>
</reference>
<evidence type="ECO:0000256" key="8">
    <source>
        <dbReference type="PROSITE-ProRule" id="PRU00433"/>
    </source>
</evidence>
<evidence type="ECO:0000256" key="4">
    <source>
        <dbReference type="ARBA" id="ARBA00022723"/>
    </source>
</evidence>
<dbReference type="Pfam" id="PF13442">
    <property type="entry name" value="Cytochrome_CBB3"/>
    <property type="match status" value="1"/>
</dbReference>
<evidence type="ECO:0000313" key="10">
    <source>
        <dbReference type="EMBL" id="MYM00134.1"/>
    </source>
</evidence>
<keyword evidence="3 8" id="KW-0349">Heme</keyword>
<sequence length="796" mass="85528">MLGAIALSLGTIACNRPAQPVEEALVANPDEWPSWGRTGSEAHYSPLDEIDTGNVANLKLAWHFDLDPGYSASTPLMAEGKVFLTSGHSHIRALDAQSGKLLWEYDGGTRERATSALHLTWGNKGIAYDGGHVFLVTTDGWVVSLDAKTGEEAWKTYDFPDNSPRNANGAPRVFGGKVITGFGGADISPARGFVSAYDAKTGKLAWRFYTTPGDPVTEANEKAEAVMRRTWPSGWTNPDGSRRGGGATAWNAFSYDPELRMVYLGLGNGFPYNQHKRSPGGGDNLFIASIVALDVDSGEYKWHYQVCPGEQWDCTATTDMTLATLEIGGKERRVLMQAPKNGFFYVLDRQTGRFISAEKIAKVTWADHIDRKTGRPVENPGVRYNGKPGLFELWPGPSGAHSWMPQAYSPLTGLVYIPVLENGALIGDGQKGGGEIMAGMGVTLLPEVELPGSHRSYLKAWNPVTQTEAWRADLPGNWPGGVMASAGGLVFQGQIDGRFVARDAKSGKELWSFKTESPIVGAPITYRFRGRQYVTVITGNGGNGAGINSPGLAAFRTDYRLPRRVLTFALGGKDVIPAYDMPTLAPPADPDFTPDLARAQAGAVLFGTRSCLVCHGWNAVGGGAAPDLRYSPTITDAATFRAIVKEGGLKMNGMPPFPALTDQELETMRFYLRARAKAAPAEQQALLERAKAAKASNAKPRDFAGRWNITIQSPVGPQKAVMDLRVAGNIVTGKVVAEQGSVNVAGAVKDGRARFQGKASMPMPITVSYDVTVRDGRLTGENANGPFGTFPVTGER</sequence>
<proteinExistence type="inferred from homology"/>
<dbReference type="GO" id="GO:0020037">
    <property type="term" value="F:heme binding"/>
    <property type="evidence" value="ECO:0007669"/>
    <property type="project" value="InterPro"/>
</dbReference>
<organism evidence="10 11">
    <name type="scientific">Novosphingobium silvae</name>
    <dbReference type="NCBI Taxonomy" id="2692619"/>
    <lineage>
        <taxon>Bacteria</taxon>
        <taxon>Pseudomonadati</taxon>
        <taxon>Pseudomonadota</taxon>
        <taxon>Alphaproteobacteria</taxon>
        <taxon>Sphingomonadales</taxon>
        <taxon>Sphingomonadaceae</taxon>
        <taxon>Novosphingobium</taxon>
    </lineage>
</organism>
<dbReference type="Pfam" id="PF01011">
    <property type="entry name" value="PQQ"/>
    <property type="match status" value="2"/>
</dbReference>
<gene>
    <name evidence="10" type="ORF">GR702_20470</name>
</gene>
<keyword evidence="7 8" id="KW-0408">Iron</keyword>
<keyword evidence="6" id="KW-0560">Oxidoreductase</keyword>
<comment type="caution">
    <text evidence="10">The sequence shown here is derived from an EMBL/GenBank/DDBJ whole genome shotgun (WGS) entry which is preliminary data.</text>
</comment>
<dbReference type="AlphaFoldDB" id="A0A7X4KA65"/>
<dbReference type="GO" id="GO:0016491">
    <property type="term" value="F:oxidoreductase activity"/>
    <property type="evidence" value="ECO:0007669"/>
    <property type="project" value="UniProtKB-KW"/>
</dbReference>
<evidence type="ECO:0000313" key="11">
    <source>
        <dbReference type="Proteomes" id="UP000465810"/>
    </source>
</evidence>
<dbReference type="InterPro" id="IPR009056">
    <property type="entry name" value="Cyt_c-like_dom"/>
</dbReference>
<keyword evidence="11" id="KW-1185">Reference proteome</keyword>
<protein>
    <submittedName>
        <fullName evidence="10">PQQ-binding-like beta-propeller repeat protein</fullName>
    </submittedName>
</protein>
<dbReference type="InterPro" id="IPR011047">
    <property type="entry name" value="Quinoprotein_ADH-like_sf"/>
</dbReference>
<comment type="cofactor">
    <cofactor evidence="1">
        <name>pyrroloquinoline quinone</name>
        <dbReference type="ChEBI" id="CHEBI:58442"/>
    </cofactor>
</comment>
<evidence type="ECO:0000256" key="1">
    <source>
        <dbReference type="ARBA" id="ARBA00001931"/>
    </source>
</evidence>
<dbReference type="PANTHER" id="PTHR32303">
    <property type="entry name" value="QUINOPROTEIN ALCOHOL DEHYDROGENASE (CYTOCHROME C)"/>
    <property type="match status" value="1"/>
</dbReference>
<keyword evidence="4 8" id="KW-0479">Metal-binding</keyword>
<dbReference type="SMART" id="SM00564">
    <property type="entry name" value="PQQ"/>
    <property type="match status" value="5"/>
</dbReference>
<name>A0A7X4KA65_9SPHN</name>
<dbReference type="PROSITE" id="PS51007">
    <property type="entry name" value="CYTC"/>
    <property type="match status" value="1"/>
</dbReference>
<dbReference type="Gene3D" id="2.140.10.10">
    <property type="entry name" value="Quinoprotein alcohol dehydrogenase-like superfamily"/>
    <property type="match status" value="1"/>
</dbReference>
<dbReference type="Gene3D" id="1.10.760.10">
    <property type="entry name" value="Cytochrome c-like domain"/>
    <property type="match status" value="1"/>
</dbReference>